<dbReference type="EMBL" id="KQ428622">
    <property type="protein sequence ID" value="KOF66031.1"/>
    <property type="molecule type" value="Genomic_DNA"/>
</dbReference>
<name>A0A0L8FMU6_OCTBM</name>
<dbReference type="AlphaFoldDB" id="A0A0L8FMU6"/>
<evidence type="ECO:0000313" key="1">
    <source>
        <dbReference type="EMBL" id="KOF66031.1"/>
    </source>
</evidence>
<organism evidence="1">
    <name type="scientific">Octopus bimaculoides</name>
    <name type="common">California two-spotted octopus</name>
    <dbReference type="NCBI Taxonomy" id="37653"/>
    <lineage>
        <taxon>Eukaryota</taxon>
        <taxon>Metazoa</taxon>
        <taxon>Spiralia</taxon>
        <taxon>Lophotrochozoa</taxon>
        <taxon>Mollusca</taxon>
        <taxon>Cephalopoda</taxon>
        <taxon>Coleoidea</taxon>
        <taxon>Octopodiformes</taxon>
        <taxon>Octopoda</taxon>
        <taxon>Incirrata</taxon>
        <taxon>Octopodidae</taxon>
        <taxon>Octopus</taxon>
    </lineage>
</organism>
<accession>A0A0L8FMU6</accession>
<reference evidence="1" key="1">
    <citation type="submission" date="2015-07" db="EMBL/GenBank/DDBJ databases">
        <title>MeaNS - Measles Nucleotide Surveillance Program.</title>
        <authorList>
            <person name="Tran T."/>
            <person name="Druce J."/>
        </authorList>
    </citation>
    <scope>NUCLEOTIDE SEQUENCE</scope>
    <source>
        <strain evidence="1">UCB-OBI-ISO-001</strain>
        <tissue evidence="1">Gonad</tissue>
    </source>
</reference>
<gene>
    <name evidence="1" type="ORF">OCBIM_22013728mg</name>
</gene>
<protein>
    <submittedName>
        <fullName evidence="1">Uncharacterized protein</fullName>
    </submittedName>
</protein>
<sequence>MCVCVCPSEGCKRIFVDMLVYKLLSRQESGDELCACEIVEWQRCKCIEGKWWVGVLWHKSRRKRT</sequence>
<proteinExistence type="predicted"/>